<feature type="region of interest" description="Disordered" evidence="1">
    <location>
        <begin position="52"/>
        <end position="104"/>
    </location>
</feature>
<feature type="compositionally biased region" description="Polar residues" evidence="1">
    <location>
        <begin position="67"/>
        <end position="85"/>
    </location>
</feature>
<keyword evidence="4" id="KW-1185">Reference proteome</keyword>
<feature type="region of interest" description="Disordered" evidence="1">
    <location>
        <begin position="143"/>
        <end position="163"/>
    </location>
</feature>
<name>A0A0T9NGA8_9GAMM</name>
<reference evidence="4" key="1">
    <citation type="submission" date="2015-03" db="EMBL/GenBank/DDBJ databases">
        <authorList>
            <consortium name="Pathogen Informatics"/>
            <person name="Murphy D."/>
        </authorList>
    </citation>
    <scope>NUCLEOTIDE SEQUENCE [LARGE SCALE GENOMIC DNA]</scope>
    <source>
        <strain evidence="4">IP6945</strain>
    </source>
</reference>
<organism evidence="3 4">
    <name type="scientific">Yersinia thracica</name>
    <dbReference type="NCBI Taxonomy" id="2890319"/>
    <lineage>
        <taxon>Bacteria</taxon>
        <taxon>Pseudomonadati</taxon>
        <taxon>Pseudomonadota</taxon>
        <taxon>Gammaproteobacteria</taxon>
        <taxon>Enterobacterales</taxon>
        <taxon>Yersiniaceae</taxon>
        <taxon>Yersinia</taxon>
    </lineage>
</organism>
<sequence>MSIKNILSIFGVTLFLLITLSSALIVNWANAAPTKATTAVVSAPAANSIQDTGDIKPTIKPPRKSRINANETTISESPAVKTTASPRKLHSSVLSPETTPAIPEPVTVKQKAPLSSVPRVTAAPAAGNIPSGATARCQDGTYSYSQQHSGACSRHKGVDRWLQ</sequence>
<evidence type="ECO:0000313" key="3">
    <source>
        <dbReference type="EMBL" id="CNH06807.1"/>
    </source>
</evidence>
<evidence type="ECO:0000256" key="1">
    <source>
        <dbReference type="SAM" id="MobiDB-lite"/>
    </source>
</evidence>
<evidence type="ECO:0000313" key="4">
    <source>
        <dbReference type="Proteomes" id="UP000041882"/>
    </source>
</evidence>
<evidence type="ECO:0000256" key="2">
    <source>
        <dbReference type="SAM" id="SignalP"/>
    </source>
</evidence>
<dbReference type="RefSeq" id="WP_050112426.1">
    <property type="nucleotide sequence ID" value="NZ_CABHXQ010000067.1"/>
</dbReference>
<dbReference type="EMBL" id="CQAW01000001">
    <property type="protein sequence ID" value="CNH06807.1"/>
    <property type="molecule type" value="Genomic_DNA"/>
</dbReference>
<accession>A0A0T9NGA8</accession>
<keyword evidence="2" id="KW-0732">Signal</keyword>
<feature type="signal peptide" evidence="2">
    <location>
        <begin position="1"/>
        <end position="31"/>
    </location>
</feature>
<dbReference type="Pfam" id="PF12587">
    <property type="entry name" value="DUF3761"/>
    <property type="match status" value="1"/>
</dbReference>
<dbReference type="Proteomes" id="UP000041882">
    <property type="component" value="Unassembled WGS sequence"/>
</dbReference>
<protein>
    <submittedName>
        <fullName evidence="3">Protein of uncharacterized function (DUF3761)</fullName>
    </submittedName>
</protein>
<dbReference type="AlphaFoldDB" id="A0A0T9NGA8"/>
<gene>
    <name evidence="3" type="ORF">ERS008472_00466</name>
</gene>
<dbReference type="InterPro" id="IPR022236">
    <property type="entry name" value="DUF3761"/>
</dbReference>
<feature type="chain" id="PRO_5006693840" evidence="2">
    <location>
        <begin position="32"/>
        <end position="163"/>
    </location>
</feature>
<proteinExistence type="predicted"/>